<dbReference type="Proteomes" id="UP000887013">
    <property type="component" value="Unassembled WGS sequence"/>
</dbReference>
<gene>
    <name evidence="1" type="ORF">NPIL_300971</name>
</gene>
<organism evidence="1 2">
    <name type="scientific">Nephila pilipes</name>
    <name type="common">Giant wood spider</name>
    <name type="synonym">Nephila maculata</name>
    <dbReference type="NCBI Taxonomy" id="299642"/>
    <lineage>
        <taxon>Eukaryota</taxon>
        <taxon>Metazoa</taxon>
        <taxon>Ecdysozoa</taxon>
        <taxon>Arthropoda</taxon>
        <taxon>Chelicerata</taxon>
        <taxon>Arachnida</taxon>
        <taxon>Araneae</taxon>
        <taxon>Araneomorphae</taxon>
        <taxon>Entelegynae</taxon>
        <taxon>Araneoidea</taxon>
        <taxon>Nephilidae</taxon>
        <taxon>Nephila</taxon>
    </lineage>
</organism>
<accession>A0A8X6QV99</accession>
<sequence>MAECRMSGCIYDSSRRMASFKSNRLDGQDRLYPGFQISPQPKVFWCQIWKPRWPWKLAKFANDYFFLERLYHEFLDWISSMTICSILHKRNSRNRIFFTQTWNNLFEQKR</sequence>
<reference evidence="1" key="1">
    <citation type="submission" date="2020-08" db="EMBL/GenBank/DDBJ databases">
        <title>Multicomponent nature underlies the extraordinary mechanical properties of spider dragline silk.</title>
        <authorList>
            <person name="Kono N."/>
            <person name="Nakamura H."/>
            <person name="Mori M."/>
            <person name="Yoshida Y."/>
            <person name="Ohtoshi R."/>
            <person name="Malay A.D."/>
            <person name="Moran D.A.P."/>
            <person name="Tomita M."/>
            <person name="Numata K."/>
            <person name="Arakawa K."/>
        </authorList>
    </citation>
    <scope>NUCLEOTIDE SEQUENCE</scope>
</reference>
<comment type="caution">
    <text evidence="1">The sequence shown here is derived from an EMBL/GenBank/DDBJ whole genome shotgun (WGS) entry which is preliminary data.</text>
</comment>
<proteinExistence type="predicted"/>
<keyword evidence="2" id="KW-1185">Reference proteome</keyword>
<protein>
    <submittedName>
        <fullName evidence="1">Uncharacterized protein</fullName>
    </submittedName>
</protein>
<name>A0A8X6QV99_NEPPI</name>
<evidence type="ECO:0000313" key="2">
    <source>
        <dbReference type="Proteomes" id="UP000887013"/>
    </source>
</evidence>
<dbReference type="AlphaFoldDB" id="A0A8X6QV99"/>
<evidence type="ECO:0000313" key="1">
    <source>
        <dbReference type="EMBL" id="GFU38902.1"/>
    </source>
</evidence>
<dbReference type="EMBL" id="BMAW01084469">
    <property type="protein sequence ID" value="GFU38902.1"/>
    <property type="molecule type" value="Genomic_DNA"/>
</dbReference>